<evidence type="ECO:0000313" key="8">
    <source>
        <dbReference type="EMBL" id="KAF5744930.1"/>
    </source>
</evidence>
<dbReference type="PROSITE" id="PS50982">
    <property type="entry name" value="MBD"/>
    <property type="match status" value="1"/>
</dbReference>
<dbReference type="Gene3D" id="3.30.890.10">
    <property type="entry name" value="Methyl-cpg-binding Protein 2, Chain A"/>
    <property type="match status" value="1"/>
</dbReference>
<feature type="compositionally biased region" description="Basic and acidic residues" evidence="6">
    <location>
        <begin position="270"/>
        <end position="295"/>
    </location>
</feature>
<feature type="compositionally biased region" description="Basic and acidic residues" evidence="6">
    <location>
        <begin position="352"/>
        <end position="378"/>
    </location>
</feature>
<dbReference type="GO" id="GO:0005634">
    <property type="term" value="C:nucleus"/>
    <property type="evidence" value="ECO:0007669"/>
    <property type="project" value="UniProtKB-SubCell"/>
</dbReference>
<feature type="compositionally biased region" description="Acidic residues" evidence="6">
    <location>
        <begin position="114"/>
        <end position="129"/>
    </location>
</feature>
<evidence type="ECO:0000259" key="7">
    <source>
        <dbReference type="PROSITE" id="PS50982"/>
    </source>
</evidence>
<dbReference type="Proteomes" id="UP000593562">
    <property type="component" value="Unassembled WGS sequence"/>
</dbReference>
<dbReference type="Pfam" id="PF01429">
    <property type="entry name" value="MBD"/>
    <property type="match status" value="1"/>
</dbReference>
<feature type="compositionally biased region" description="Basic and acidic residues" evidence="6">
    <location>
        <begin position="317"/>
        <end position="339"/>
    </location>
</feature>
<dbReference type="InterPro" id="IPR016177">
    <property type="entry name" value="DNA-bd_dom_sf"/>
</dbReference>
<keyword evidence="5" id="KW-0539">Nucleus</keyword>
<dbReference type="AlphaFoldDB" id="A0A7J7DF09"/>
<name>A0A7J7DF09_TRIWF</name>
<dbReference type="InParanoid" id="A0A7J7DF09"/>
<dbReference type="InterPro" id="IPR001739">
    <property type="entry name" value="Methyl_CpG_DNA-bd"/>
</dbReference>
<feature type="region of interest" description="Disordered" evidence="6">
    <location>
        <begin position="269"/>
        <end position="295"/>
    </location>
</feature>
<evidence type="ECO:0000256" key="1">
    <source>
        <dbReference type="ARBA" id="ARBA00004123"/>
    </source>
</evidence>
<evidence type="ECO:0000256" key="6">
    <source>
        <dbReference type="SAM" id="MobiDB-lite"/>
    </source>
</evidence>
<feature type="region of interest" description="Disordered" evidence="6">
    <location>
        <begin position="1"/>
        <end position="35"/>
    </location>
</feature>
<sequence length="408" mass="44361">MASSGNDVASNNNNLSAPTAWTKKINPKKIGLSKRDEVVFLSPAGDEIKSKRQLELYLKAHPGGPSISEFDWSAGDGPRRSTRLSEKSRGTQTPVSEPSRKRQKKSDSMKGEKEEGDGVDDDGDGEDEISELKEDEATGVDAKASENVEMIDLEDAGDKDKGEAYIEEQEVLIAGSSDMVSMPETQEEVLIDPQNLENQKAASDAAVDEQEDMVIISQIAVKLAEYKEDSASRMAEAEASSKLEAEEVDDKIAADIKIEEYVDALQPAPELKKDCENAAKPAETESPSKLETEEVDDKITADIKIEESVNALQPAPELKKDCENATKPEETEAPSKLETEGADNDITLEAQVRSESRVELGLEENKVKAEKQPSEKEASCVAADAKVEMEFKAADAEQANSHDKEVST</sequence>
<feature type="compositionally biased region" description="Basic and acidic residues" evidence="6">
    <location>
        <begin position="77"/>
        <end position="89"/>
    </location>
</feature>
<protein>
    <submittedName>
        <fullName evidence="8">Methyl-CpG-binding domain-containing protein 11-like</fullName>
    </submittedName>
</protein>
<feature type="region of interest" description="Disordered" evidence="6">
    <location>
        <begin position="61"/>
        <end position="161"/>
    </location>
</feature>
<feature type="compositionally biased region" description="Polar residues" evidence="6">
    <location>
        <begin position="1"/>
        <end position="19"/>
    </location>
</feature>
<keyword evidence="9" id="KW-1185">Reference proteome</keyword>
<comment type="subcellular location">
    <subcellularLocation>
        <location evidence="1">Nucleus</location>
    </subcellularLocation>
</comment>
<accession>A0A7J7DF09</accession>
<proteinExistence type="predicted"/>
<keyword evidence="4" id="KW-0804">Transcription</keyword>
<evidence type="ECO:0000256" key="5">
    <source>
        <dbReference type="ARBA" id="ARBA00023242"/>
    </source>
</evidence>
<evidence type="ECO:0000256" key="4">
    <source>
        <dbReference type="ARBA" id="ARBA00023163"/>
    </source>
</evidence>
<dbReference type="InterPro" id="IPR039622">
    <property type="entry name" value="MBD10/11"/>
</dbReference>
<gene>
    <name evidence="8" type="ORF">HS088_TW07G00511</name>
</gene>
<comment type="caution">
    <text evidence="8">The sequence shown here is derived from an EMBL/GenBank/DDBJ whole genome shotgun (WGS) entry which is preliminary data.</text>
</comment>
<dbReference type="EMBL" id="JAAARO010000007">
    <property type="protein sequence ID" value="KAF5744930.1"/>
    <property type="molecule type" value="Genomic_DNA"/>
</dbReference>
<evidence type="ECO:0000256" key="3">
    <source>
        <dbReference type="ARBA" id="ARBA00023125"/>
    </source>
</evidence>
<evidence type="ECO:0000313" key="9">
    <source>
        <dbReference type="Proteomes" id="UP000593562"/>
    </source>
</evidence>
<keyword evidence="3" id="KW-0238">DNA-binding</keyword>
<feature type="region of interest" description="Disordered" evidence="6">
    <location>
        <begin position="313"/>
        <end position="381"/>
    </location>
</feature>
<evidence type="ECO:0000256" key="2">
    <source>
        <dbReference type="ARBA" id="ARBA00023015"/>
    </source>
</evidence>
<keyword evidence="2" id="KW-0805">Transcription regulation</keyword>
<dbReference type="PANTHER" id="PTHR33729:SF6">
    <property type="entry name" value="METHYL-CPG-BINDING DOMAIN-CONTAINING PROTEIN 11"/>
    <property type="match status" value="1"/>
</dbReference>
<dbReference type="SUPFAM" id="SSF54171">
    <property type="entry name" value="DNA-binding domain"/>
    <property type="match status" value="1"/>
</dbReference>
<dbReference type="PANTHER" id="PTHR33729">
    <property type="entry name" value="METHYL-CPG BINDING DOMAIN CONTAINING PROTEIN, EXPRESSED"/>
    <property type="match status" value="1"/>
</dbReference>
<reference evidence="8 9" key="1">
    <citation type="journal article" date="2020" name="Nat. Commun.">
        <title>Genome of Tripterygium wilfordii and identification of cytochrome P450 involved in triptolide biosynthesis.</title>
        <authorList>
            <person name="Tu L."/>
            <person name="Su P."/>
            <person name="Zhang Z."/>
            <person name="Gao L."/>
            <person name="Wang J."/>
            <person name="Hu T."/>
            <person name="Zhou J."/>
            <person name="Zhang Y."/>
            <person name="Zhao Y."/>
            <person name="Liu Y."/>
            <person name="Song Y."/>
            <person name="Tong Y."/>
            <person name="Lu Y."/>
            <person name="Yang J."/>
            <person name="Xu C."/>
            <person name="Jia M."/>
            <person name="Peters R.J."/>
            <person name="Huang L."/>
            <person name="Gao W."/>
        </authorList>
    </citation>
    <scope>NUCLEOTIDE SEQUENCE [LARGE SCALE GENOMIC DNA]</scope>
    <source>
        <strain evidence="9">cv. XIE 37</strain>
        <tissue evidence="8">Leaf</tissue>
    </source>
</reference>
<organism evidence="8 9">
    <name type="scientific">Tripterygium wilfordii</name>
    <name type="common">Thunder God vine</name>
    <dbReference type="NCBI Taxonomy" id="458696"/>
    <lineage>
        <taxon>Eukaryota</taxon>
        <taxon>Viridiplantae</taxon>
        <taxon>Streptophyta</taxon>
        <taxon>Embryophyta</taxon>
        <taxon>Tracheophyta</taxon>
        <taxon>Spermatophyta</taxon>
        <taxon>Magnoliopsida</taxon>
        <taxon>eudicotyledons</taxon>
        <taxon>Gunneridae</taxon>
        <taxon>Pentapetalae</taxon>
        <taxon>rosids</taxon>
        <taxon>fabids</taxon>
        <taxon>Celastrales</taxon>
        <taxon>Celastraceae</taxon>
        <taxon>Tripterygium</taxon>
    </lineage>
</organism>
<feature type="domain" description="MBD" evidence="7">
    <location>
        <begin position="7"/>
        <end position="77"/>
    </location>
</feature>
<dbReference type="GO" id="GO:0003677">
    <property type="term" value="F:DNA binding"/>
    <property type="evidence" value="ECO:0007669"/>
    <property type="project" value="UniProtKB-KW"/>
</dbReference>